<keyword evidence="5 6" id="KW-0961">Cell wall biogenesis/degradation</keyword>
<dbReference type="PANTHER" id="PTHR30582:SF33">
    <property type="entry name" value="EXPORTED PROTEIN"/>
    <property type="match status" value="1"/>
</dbReference>
<evidence type="ECO:0000256" key="5">
    <source>
        <dbReference type="ARBA" id="ARBA00023316"/>
    </source>
</evidence>
<evidence type="ECO:0000256" key="3">
    <source>
        <dbReference type="ARBA" id="ARBA00022960"/>
    </source>
</evidence>
<reference evidence="10 11" key="1">
    <citation type="submission" date="2019-06" db="EMBL/GenBank/DDBJ databases">
        <title>Whole genome shotgun sequence of Pseudonocardia saturnea NBRC 14499.</title>
        <authorList>
            <person name="Hosoyama A."/>
            <person name="Uohara A."/>
            <person name="Ohji S."/>
            <person name="Ichikawa N."/>
        </authorList>
    </citation>
    <scope>NUCLEOTIDE SEQUENCE [LARGE SCALE GENOMIC DNA]</scope>
    <source>
        <strain evidence="10 11">NBRC 14499</strain>
    </source>
</reference>
<proteinExistence type="predicted"/>
<sequence length="228" mass="23401">MAAVPGRVALVKIKRSGGDRAAAASFNRARDGHGGRGTVASGSAMTREVGGRHRRSRTMTVLVTVTTLALGVLLAGTASAAQSGTASAAPSGTAAAAPAPAAPAEGAGGRTEGTPCSTEARACVDRAGRTAWLIRDGRIEAGPVRVSPGGQGRETPLGTFQVEWKNRDHRSTEFNGAPMPFAVFFAPGGIAFHEGNLDSPSAGCVRLDRANAERWFATLQVGDRVEVR</sequence>
<feature type="active site" description="Proton donor/acceptor" evidence="6">
    <location>
        <position position="193"/>
    </location>
</feature>
<evidence type="ECO:0000256" key="7">
    <source>
        <dbReference type="SAM" id="MobiDB-lite"/>
    </source>
</evidence>
<keyword evidence="8" id="KW-0812">Transmembrane</keyword>
<organism evidence="10 11">
    <name type="scientific">Pseudonocardia saturnea</name>
    <dbReference type="NCBI Taxonomy" id="33909"/>
    <lineage>
        <taxon>Bacteria</taxon>
        <taxon>Bacillati</taxon>
        <taxon>Actinomycetota</taxon>
        <taxon>Actinomycetes</taxon>
        <taxon>Pseudonocardiales</taxon>
        <taxon>Pseudonocardiaceae</taxon>
        <taxon>Pseudonocardia</taxon>
    </lineage>
</organism>
<feature type="compositionally biased region" description="Low complexity" evidence="7">
    <location>
        <begin position="84"/>
        <end position="105"/>
    </location>
</feature>
<dbReference type="CDD" id="cd16913">
    <property type="entry name" value="YkuD_like"/>
    <property type="match status" value="1"/>
</dbReference>
<evidence type="ECO:0000256" key="2">
    <source>
        <dbReference type="ARBA" id="ARBA00022679"/>
    </source>
</evidence>
<keyword evidence="2" id="KW-0808">Transferase</keyword>
<feature type="region of interest" description="Disordered" evidence="7">
    <location>
        <begin position="84"/>
        <end position="116"/>
    </location>
</feature>
<comment type="pathway">
    <text evidence="1 6">Cell wall biogenesis; peptidoglycan biosynthesis.</text>
</comment>
<keyword evidence="11" id="KW-1185">Reference proteome</keyword>
<evidence type="ECO:0000313" key="10">
    <source>
        <dbReference type="EMBL" id="GEC27090.1"/>
    </source>
</evidence>
<evidence type="ECO:0000259" key="9">
    <source>
        <dbReference type="PROSITE" id="PS52029"/>
    </source>
</evidence>
<dbReference type="Pfam" id="PF03734">
    <property type="entry name" value="YkuD"/>
    <property type="match status" value="1"/>
</dbReference>
<keyword evidence="8" id="KW-0472">Membrane</keyword>
<dbReference type="Gene3D" id="2.40.440.10">
    <property type="entry name" value="L,D-transpeptidase catalytic domain-like"/>
    <property type="match status" value="1"/>
</dbReference>
<dbReference type="InterPro" id="IPR050979">
    <property type="entry name" value="LD-transpeptidase"/>
</dbReference>
<feature type="domain" description="L,D-TPase catalytic" evidence="9">
    <location>
        <begin position="120"/>
        <end position="228"/>
    </location>
</feature>
<dbReference type="PROSITE" id="PS52029">
    <property type="entry name" value="LD_TPASE"/>
    <property type="match status" value="1"/>
</dbReference>
<evidence type="ECO:0000313" key="11">
    <source>
        <dbReference type="Proteomes" id="UP000320693"/>
    </source>
</evidence>
<name>A0ABQ0S2G5_9PSEU</name>
<dbReference type="PANTHER" id="PTHR30582">
    <property type="entry name" value="L,D-TRANSPEPTIDASE"/>
    <property type="match status" value="1"/>
</dbReference>
<protein>
    <recommendedName>
        <fullName evidence="9">L,D-TPase catalytic domain-containing protein</fullName>
    </recommendedName>
</protein>
<feature type="active site" description="Nucleophile" evidence="6">
    <location>
        <position position="204"/>
    </location>
</feature>
<dbReference type="InterPro" id="IPR005490">
    <property type="entry name" value="LD_TPept_cat_dom"/>
</dbReference>
<dbReference type="Proteomes" id="UP000320693">
    <property type="component" value="Unassembled WGS sequence"/>
</dbReference>
<feature type="region of interest" description="Disordered" evidence="7">
    <location>
        <begin position="28"/>
        <end position="55"/>
    </location>
</feature>
<gene>
    <name evidence="10" type="ORF">PSA01_41190</name>
</gene>
<dbReference type="EMBL" id="BJNH01000048">
    <property type="protein sequence ID" value="GEC27090.1"/>
    <property type="molecule type" value="Genomic_DNA"/>
</dbReference>
<keyword evidence="4 6" id="KW-0573">Peptidoglycan synthesis</keyword>
<evidence type="ECO:0000256" key="8">
    <source>
        <dbReference type="SAM" id="Phobius"/>
    </source>
</evidence>
<dbReference type="SUPFAM" id="SSF141523">
    <property type="entry name" value="L,D-transpeptidase catalytic domain-like"/>
    <property type="match status" value="1"/>
</dbReference>
<feature type="transmembrane region" description="Helical" evidence="8">
    <location>
        <begin position="61"/>
        <end position="81"/>
    </location>
</feature>
<accession>A0ABQ0S2G5</accession>
<evidence type="ECO:0000256" key="4">
    <source>
        <dbReference type="ARBA" id="ARBA00022984"/>
    </source>
</evidence>
<evidence type="ECO:0000256" key="1">
    <source>
        <dbReference type="ARBA" id="ARBA00004752"/>
    </source>
</evidence>
<dbReference type="InterPro" id="IPR038063">
    <property type="entry name" value="Transpep_catalytic_dom"/>
</dbReference>
<evidence type="ECO:0000256" key="6">
    <source>
        <dbReference type="PROSITE-ProRule" id="PRU01373"/>
    </source>
</evidence>
<comment type="caution">
    <text evidence="10">The sequence shown here is derived from an EMBL/GenBank/DDBJ whole genome shotgun (WGS) entry which is preliminary data.</text>
</comment>
<keyword evidence="3 6" id="KW-0133">Cell shape</keyword>
<keyword evidence="8" id="KW-1133">Transmembrane helix</keyword>